<dbReference type="EMBL" id="LCCZ01000056">
    <property type="protein sequence ID" value="KKS41354.1"/>
    <property type="molecule type" value="Genomic_DNA"/>
</dbReference>
<sequence length="87" mass="9891">MMWLAGAMSLVIGLLSVLVHNVWSDDWRLLITFLGWMALIKGIIRLMWPDSVAKMALTMGQKKTLINTCLIVGFLIGLYLMYQGFWA</sequence>
<reference evidence="2 3" key="1">
    <citation type="journal article" date="2015" name="Nature">
        <title>rRNA introns, odd ribosomes, and small enigmatic genomes across a large radiation of phyla.</title>
        <authorList>
            <person name="Brown C.T."/>
            <person name="Hug L.A."/>
            <person name="Thomas B.C."/>
            <person name="Sharon I."/>
            <person name="Castelle C.J."/>
            <person name="Singh A."/>
            <person name="Wilkins M.J."/>
            <person name="Williams K.H."/>
            <person name="Banfield J.F."/>
        </authorList>
    </citation>
    <scope>NUCLEOTIDE SEQUENCE [LARGE SCALE GENOMIC DNA]</scope>
</reference>
<protein>
    <submittedName>
        <fullName evidence="2">Uncharacterized protein</fullName>
    </submittedName>
</protein>
<comment type="caution">
    <text evidence="2">The sequence shown here is derived from an EMBL/GenBank/DDBJ whole genome shotgun (WGS) entry which is preliminary data.</text>
</comment>
<dbReference type="Proteomes" id="UP000034875">
    <property type="component" value="Unassembled WGS sequence"/>
</dbReference>
<keyword evidence="1" id="KW-0812">Transmembrane</keyword>
<keyword evidence="1" id="KW-1133">Transmembrane helix</keyword>
<organism evidence="2 3">
    <name type="scientific">candidate division CPR1 bacterium GW2011_GWA2_42_17</name>
    <dbReference type="NCBI Taxonomy" id="1618341"/>
    <lineage>
        <taxon>Bacteria</taxon>
        <taxon>candidate division CPR1</taxon>
    </lineage>
</organism>
<gene>
    <name evidence="2" type="ORF">UV05_C0056G0003</name>
</gene>
<evidence type="ECO:0000313" key="3">
    <source>
        <dbReference type="Proteomes" id="UP000034875"/>
    </source>
</evidence>
<keyword evidence="1" id="KW-0472">Membrane</keyword>
<name>A0A0G0YXP5_9BACT</name>
<accession>A0A0G0YXP5</accession>
<feature type="transmembrane region" description="Helical" evidence="1">
    <location>
        <begin position="64"/>
        <end position="82"/>
    </location>
</feature>
<proteinExistence type="predicted"/>
<evidence type="ECO:0000313" key="2">
    <source>
        <dbReference type="EMBL" id="KKS41354.1"/>
    </source>
</evidence>
<dbReference type="AlphaFoldDB" id="A0A0G0YXP5"/>
<feature type="transmembrane region" description="Helical" evidence="1">
    <location>
        <begin position="29"/>
        <end position="48"/>
    </location>
</feature>
<evidence type="ECO:0000256" key="1">
    <source>
        <dbReference type="SAM" id="Phobius"/>
    </source>
</evidence>